<evidence type="ECO:0000259" key="2">
    <source>
        <dbReference type="Pfam" id="PF07589"/>
    </source>
</evidence>
<feature type="signal peptide" evidence="1">
    <location>
        <begin position="1"/>
        <end position="22"/>
    </location>
</feature>
<feature type="domain" description="Ice-binding protein C-terminal" evidence="2">
    <location>
        <begin position="255"/>
        <end position="278"/>
    </location>
</feature>
<sequence>MRQKLIFVVVGMLMTLPNVAHSAVIGGTSSSSFLTADLEVSLLGGGAAVDGDLTVGPSVAGTAPTAYSFDQEVLNVSASAGINPLITAIGVGSSSVDVLASSTVDGGLGSRNATGNQQIVDFDLSIGELPALADVLSITADAITVSSVVDGDFGALSPVGTMNVTNFRVFVNGAQVGALLNGDIAADFDFGLSTFLGGATLTLNEQDIVGDGISSSSLETNAINLQLNNVGVPAVGAIDGNVLVGMTGASLQASAVPEPSSLAILSAASLGGVFWRRRRVVSPAC</sequence>
<gene>
    <name evidence="3" type="ORF">CEE69_28595</name>
</gene>
<protein>
    <submittedName>
        <fullName evidence="3">PEP-CTERM sorting domain-containing protein</fullName>
    </submittedName>
</protein>
<organism evidence="3 4">
    <name type="scientific">Rhodopirellula bahusiensis</name>
    <dbReference type="NCBI Taxonomy" id="2014065"/>
    <lineage>
        <taxon>Bacteria</taxon>
        <taxon>Pseudomonadati</taxon>
        <taxon>Planctomycetota</taxon>
        <taxon>Planctomycetia</taxon>
        <taxon>Pirellulales</taxon>
        <taxon>Pirellulaceae</taxon>
        <taxon>Rhodopirellula</taxon>
    </lineage>
</organism>
<dbReference type="NCBIfam" id="TIGR02595">
    <property type="entry name" value="PEP_CTERM"/>
    <property type="match status" value="1"/>
</dbReference>
<dbReference type="AlphaFoldDB" id="A0A2G1VYT5"/>
<dbReference type="Proteomes" id="UP000225740">
    <property type="component" value="Unassembled WGS sequence"/>
</dbReference>
<comment type="caution">
    <text evidence="3">The sequence shown here is derived from an EMBL/GenBank/DDBJ whole genome shotgun (WGS) entry which is preliminary data.</text>
</comment>
<keyword evidence="1" id="KW-0732">Signal</keyword>
<evidence type="ECO:0000313" key="4">
    <source>
        <dbReference type="Proteomes" id="UP000225740"/>
    </source>
</evidence>
<dbReference type="RefSeq" id="WP_099263993.1">
    <property type="nucleotide sequence ID" value="NZ_NIZW01000036.1"/>
</dbReference>
<dbReference type="Pfam" id="PF07589">
    <property type="entry name" value="PEP-CTERM"/>
    <property type="match status" value="1"/>
</dbReference>
<keyword evidence="4" id="KW-1185">Reference proteome</keyword>
<name>A0A2G1VYT5_9BACT</name>
<dbReference type="InterPro" id="IPR013424">
    <property type="entry name" value="Ice-binding_C"/>
</dbReference>
<dbReference type="GeneID" id="90611822"/>
<evidence type="ECO:0000313" key="3">
    <source>
        <dbReference type="EMBL" id="PHQ31932.1"/>
    </source>
</evidence>
<dbReference type="EMBL" id="NIZW01000036">
    <property type="protein sequence ID" value="PHQ31932.1"/>
    <property type="molecule type" value="Genomic_DNA"/>
</dbReference>
<evidence type="ECO:0000256" key="1">
    <source>
        <dbReference type="SAM" id="SignalP"/>
    </source>
</evidence>
<accession>A0A2G1VYT5</accession>
<feature type="chain" id="PRO_5013854449" evidence="1">
    <location>
        <begin position="23"/>
        <end position="285"/>
    </location>
</feature>
<dbReference type="OrthoDB" id="7594412at2"/>
<proteinExistence type="predicted"/>
<reference evidence="3 4" key="1">
    <citation type="submission" date="2017-06" db="EMBL/GenBank/DDBJ databases">
        <title>Description of Rhodopirellula bahusiensis sp. nov.</title>
        <authorList>
            <person name="Kizina J."/>
            <person name="Harder J."/>
        </authorList>
    </citation>
    <scope>NUCLEOTIDE SEQUENCE [LARGE SCALE GENOMIC DNA]</scope>
    <source>
        <strain evidence="3 4">SWK21</strain>
    </source>
</reference>